<dbReference type="CDD" id="cd00009">
    <property type="entry name" value="AAA"/>
    <property type="match status" value="1"/>
</dbReference>
<keyword evidence="3" id="KW-0805">Transcription regulation</keyword>
<reference evidence="6" key="1">
    <citation type="submission" date="2021-12" db="EMBL/GenBank/DDBJ databases">
        <title>Discovery of the Pendulisporaceae a myxobacterial family with distinct sporulation behavior and unique specialized metabolism.</title>
        <authorList>
            <person name="Garcia R."/>
            <person name="Popoff A."/>
            <person name="Bader C.D."/>
            <person name="Loehr J."/>
            <person name="Walesch S."/>
            <person name="Walt C."/>
            <person name="Boldt J."/>
            <person name="Bunk B."/>
            <person name="Haeckl F.J.F.P.J."/>
            <person name="Gunesch A.P."/>
            <person name="Birkelbach J."/>
            <person name="Nuebel U."/>
            <person name="Pietschmann T."/>
            <person name="Bach T."/>
            <person name="Mueller R."/>
        </authorList>
    </citation>
    <scope>NUCLEOTIDE SEQUENCE</scope>
    <source>
        <strain evidence="6">MSr11367</strain>
    </source>
</reference>
<dbReference type="InterPro" id="IPR002078">
    <property type="entry name" value="Sigma_54_int"/>
</dbReference>
<dbReference type="InterPro" id="IPR025662">
    <property type="entry name" value="Sigma_54_int_dom_ATP-bd_1"/>
</dbReference>
<dbReference type="PROSITE" id="PS50045">
    <property type="entry name" value="SIGMA54_INTERACT_4"/>
    <property type="match status" value="1"/>
</dbReference>
<protein>
    <submittedName>
        <fullName evidence="6">Sigma-54 dependent transcriptional regulator</fullName>
    </submittedName>
</protein>
<evidence type="ECO:0000259" key="5">
    <source>
        <dbReference type="PROSITE" id="PS50045"/>
    </source>
</evidence>
<dbReference type="InterPro" id="IPR027417">
    <property type="entry name" value="P-loop_NTPase"/>
</dbReference>
<dbReference type="PROSITE" id="PS00675">
    <property type="entry name" value="SIGMA54_INTERACT_1"/>
    <property type="match status" value="1"/>
</dbReference>
<dbReference type="SUPFAM" id="SSF52540">
    <property type="entry name" value="P-loop containing nucleoside triphosphate hydrolases"/>
    <property type="match status" value="1"/>
</dbReference>
<proteinExistence type="predicted"/>
<evidence type="ECO:0000313" key="7">
    <source>
        <dbReference type="Proteomes" id="UP001374803"/>
    </source>
</evidence>
<dbReference type="Pfam" id="PF25601">
    <property type="entry name" value="AAA_lid_14"/>
    <property type="match status" value="1"/>
</dbReference>
<evidence type="ECO:0000256" key="4">
    <source>
        <dbReference type="ARBA" id="ARBA00023163"/>
    </source>
</evidence>
<dbReference type="SUPFAM" id="SSF46689">
    <property type="entry name" value="Homeodomain-like"/>
    <property type="match status" value="1"/>
</dbReference>
<dbReference type="InterPro" id="IPR058031">
    <property type="entry name" value="AAA_lid_NorR"/>
</dbReference>
<dbReference type="Gene3D" id="3.40.50.300">
    <property type="entry name" value="P-loop containing nucleotide triphosphate hydrolases"/>
    <property type="match status" value="1"/>
</dbReference>
<dbReference type="SMART" id="SM00382">
    <property type="entry name" value="AAA"/>
    <property type="match status" value="1"/>
</dbReference>
<evidence type="ECO:0000256" key="2">
    <source>
        <dbReference type="ARBA" id="ARBA00022840"/>
    </source>
</evidence>
<keyword evidence="7" id="KW-1185">Reference proteome</keyword>
<dbReference type="Gene3D" id="1.10.10.60">
    <property type="entry name" value="Homeodomain-like"/>
    <property type="match status" value="1"/>
</dbReference>
<organism evidence="6 7">
    <name type="scientific">Pendulispora rubella</name>
    <dbReference type="NCBI Taxonomy" id="2741070"/>
    <lineage>
        <taxon>Bacteria</taxon>
        <taxon>Pseudomonadati</taxon>
        <taxon>Myxococcota</taxon>
        <taxon>Myxococcia</taxon>
        <taxon>Myxococcales</taxon>
        <taxon>Sorangiineae</taxon>
        <taxon>Pendulisporaceae</taxon>
        <taxon>Pendulispora</taxon>
    </lineage>
</organism>
<dbReference type="InterPro" id="IPR003593">
    <property type="entry name" value="AAA+_ATPase"/>
</dbReference>
<dbReference type="InterPro" id="IPR009057">
    <property type="entry name" value="Homeodomain-like_sf"/>
</dbReference>
<name>A0ABZ2KXQ1_9BACT</name>
<keyword evidence="2" id="KW-0067">ATP-binding</keyword>
<accession>A0ABZ2KXQ1</accession>
<keyword evidence="4" id="KW-0804">Transcription</keyword>
<gene>
    <name evidence="6" type="ORF">LVJ94_33375</name>
</gene>
<feature type="domain" description="Sigma-54 factor interaction" evidence="5">
    <location>
        <begin position="1"/>
        <end position="218"/>
    </location>
</feature>
<dbReference type="EMBL" id="CP089983">
    <property type="protein sequence ID" value="WXB01796.1"/>
    <property type="molecule type" value="Genomic_DNA"/>
</dbReference>
<keyword evidence="1" id="KW-0547">Nucleotide-binding</keyword>
<evidence type="ECO:0000313" key="6">
    <source>
        <dbReference type="EMBL" id="WXB01796.1"/>
    </source>
</evidence>
<dbReference type="InterPro" id="IPR025944">
    <property type="entry name" value="Sigma_54_int_dom_CS"/>
</dbReference>
<dbReference type="Pfam" id="PF00158">
    <property type="entry name" value="Sigma54_activat"/>
    <property type="match status" value="1"/>
</dbReference>
<sequence length="347" mass="38143">MVQRLAASQTTVLIHGESGSGKTHLARAIHEASPRARSKLLVVNCAAIPASLIENELFGHERGAFTGAVNTQEGAFEAAGDGTLLLDEIGELPLGCQAKLLRALEERAFERIGSRQTRMLRARILVATNRDLEAMLVDATFRKDLYFRISTVQLRVPSLRERGGDVIASLAEQLLREAARAADRQIIGFSPRAIEAIQSYTWPGNIRELRNAIEHAAVLGRGLSIEFDELPAAVREGNAETTALRESAASNTDTGPISASQQYFAARDEALARFERNYLAGLIRDHGSRVADAARASGLSRVHLYRLFRKHGLKPRMEAYADSKFGFASRPHTLRENRVRGGRPRKS</sequence>
<dbReference type="Proteomes" id="UP001374803">
    <property type="component" value="Chromosome"/>
</dbReference>
<evidence type="ECO:0000256" key="1">
    <source>
        <dbReference type="ARBA" id="ARBA00022741"/>
    </source>
</evidence>
<dbReference type="Gene3D" id="1.10.8.60">
    <property type="match status" value="1"/>
</dbReference>
<dbReference type="PROSITE" id="PS00688">
    <property type="entry name" value="SIGMA54_INTERACT_3"/>
    <property type="match status" value="1"/>
</dbReference>
<dbReference type="PANTHER" id="PTHR32071">
    <property type="entry name" value="TRANSCRIPTIONAL REGULATORY PROTEIN"/>
    <property type="match status" value="1"/>
</dbReference>
<evidence type="ECO:0000256" key="3">
    <source>
        <dbReference type="ARBA" id="ARBA00023015"/>
    </source>
</evidence>